<dbReference type="SMART" id="SM00318">
    <property type="entry name" value="SNc"/>
    <property type="match status" value="1"/>
</dbReference>
<comment type="caution">
    <text evidence="3">The sequence shown here is derived from an EMBL/GenBank/DDBJ whole genome shotgun (WGS) entry which is preliminary data.</text>
</comment>
<dbReference type="EMBL" id="BPRA01000012">
    <property type="protein sequence ID" value="GJE56351.1"/>
    <property type="molecule type" value="Genomic_DNA"/>
</dbReference>
<reference evidence="3" key="1">
    <citation type="journal article" date="2021" name="Front. Microbiol.">
        <title>Comprehensive Comparative Genomics and Phenotyping of Methylobacterium Species.</title>
        <authorList>
            <person name="Alessa O."/>
            <person name="Ogura Y."/>
            <person name="Fujitani Y."/>
            <person name="Takami H."/>
            <person name="Hayashi T."/>
            <person name="Sahin N."/>
            <person name="Tani A."/>
        </authorList>
    </citation>
    <scope>NUCLEOTIDE SEQUENCE</scope>
    <source>
        <strain evidence="3">DSM 23674</strain>
    </source>
</reference>
<keyword evidence="4" id="KW-1185">Reference proteome</keyword>
<accession>A0ABQ4TMY7</accession>
<evidence type="ECO:0000256" key="1">
    <source>
        <dbReference type="SAM" id="SignalP"/>
    </source>
</evidence>
<dbReference type="Proteomes" id="UP001055101">
    <property type="component" value="Unassembled WGS sequence"/>
</dbReference>
<reference evidence="3" key="2">
    <citation type="submission" date="2021-08" db="EMBL/GenBank/DDBJ databases">
        <authorList>
            <person name="Tani A."/>
            <person name="Ola A."/>
            <person name="Ogura Y."/>
            <person name="Katsura K."/>
            <person name="Hayashi T."/>
        </authorList>
    </citation>
    <scope>NUCLEOTIDE SEQUENCE</scope>
    <source>
        <strain evidence="3">DSM 23674</strain>
    </source>
</reference>
<evidence type="ECO:0000313" key="4">
    <source>
        <dbReference type="Proteomes" id="UP001055101"/>
    </source>
</evidence>
<gene>
    <name evidence="3" type="ORF">EKPJFOCH_2853</name>
</gene>
<evidence type="ECO:0000313" key="3">
    <source>
        <dbReference type="EMBL" id="GJE56351.1"/>
    </source>
</evidence>
<name>A0ABQ4TMY7_9HYPH</name>
<evidence type="ECO:0000259" key="2">
    <source>
        <dbReference type="PROSITE" id="PS50830"/>
    </source>
</evidence>
<sequence>MRHAAFGLAAIALLSGSARAGETLTGRATVIDGDTLRVRGTVVGLAGVAAPGLGQTCQGKGGRIVPCGRQAARALSEHIGEAVIACETRGLDPSHRTLAICRLGGDDLNAWMVASGLAVSDRFVDTTYFTDETQAWARRNGLWAGVFEDPTGRRRGDYAVAARPILTDGEAGEPERADGAVALKLSKLAR</sequence>
<dbReference type="SUPFAM" id="SSF50199">
    <property type="entry name" value="Staphylococcal nuclease"/>
    <property type="match status" value="1"/>
</dbReference>
<feature type="chain" id="PRO_5046697918" description="TNase-like domain-containing protein" evidence="1">
    <location>
        <begin position="21"/>
        <end position="190"/>
    </location>
</feature>
<dbReference type="InterPro" id="IPR035437">
    <property type="entry name" value="SNase_OB-fold_sf"/>
</dbReference>
<dbReference type="PROSITE" id="PS50830">
    <property type="entry name" value="TNASE_3"/>
    <property type="match status" value="1"/>
</dbReference>
<protein>
    <recommendedName>
        <fullName evidence="2">TNase-like domain-containing protein</fullName>
    </recommendedName>
</protein>
<dbReference type="RefSeq" id="WP_147814495.1">
    <property type="nucleotide sequence ID" value="NZ_BPRA01000012.1"/>
</dbReference>
<feature type="signal peptide" evidence="1">
    <location>
        <begin position="1"/>
        <end position="20"/>
    </location>
</feature>
<dbReference type="Pfam" id="PF00565">
    <property type="entry name" value="SNase"/>
    <property type="match status" value="1"/>
</dbReference>
<feature type="domain" description="TNase-like" evidence="2">
    <location>
        <begin position="30"/>
        <end position="145"/>
    </location>
</feature>
<proteinExistence type="predicted"/>
<dbReference type="Gene3D" id="2.40.50.90">
    <property type="match status" value="1"/>
</dbReference>
<dbReference type="InterPro" id="IPR016071">
    <property type="entry name" value="Staphylococal_nuclease_OB-fold"/>
</dbReference>
<keyword evidence="1" id="KW-0732">Signal</keyword>
<organism evidence="3 4">
    <name type="scientific">Methylobacterium thuringiense</name>
    <dbReference type="NCBI Taxonomy" id="1003091"/>
    <lineage>
        <taxon>Bacteria</taxon>
        <taxon>Pseudomonadati</taxon>
        <taxon>Pseudomonadota</taxon>
        <taxon>Alphaproteobacteria</taxon>
        <taxon>Hyphomicrobiales</taxon>
        <taxon>Methylobacteriaceae</taxon>
        <taxon>Methylobacterium</taxon>
    </lineage>
</organism>